<gene>
    <name evidence="1" type="ORF">METZ01_LOCUS355901</name>
</gene>
<reference evidence="1" key="1">
    <citation type="submission" date="2018-05" db="EMBL/GenBank/DDBJ databases">
        <authorList>
            <person name="Lanie J.A."/>
            <person name="Ng W.-L."/>
            <person name="Kazmierczak K.M."/>
            <person name="Andrzejewski T.M."/>
            <person name="Davidsen T.M."/>
            <person name="Wayne K.J."/>
            <person name="Tettelin H."/>
            <person name="Glass J.I."/>
            <person name="Rusch D."/>
            <person name="Podicherti R."/>
            <person name="Tsui H.-C.T."/>
            <person name="Winkler M.E."/>
        </authorList>
    </citation>
    <scope>NUCLEOTIDE SEQUENCE</scope>
</reference>
<accession>A0A382S1E6</accession>
<evidence type="ECO:0000313" key="1">
    <source>
        <dbReference type="EMBL" id="SVD03047.1"/>
    </source>
</evidence>
<name>A0A382S1E6_9ZZZZ</name>
<proteinExistence type="predicted"/>
<feature type="non-terminal residue" evidence="1">
    <location>
        <position position="1"/>
    </location>
</feature>
<dbReference type="AlphaFoldDB" id="A0A382S1E6"/>
<protein>
    <submittedName>
        <fullName evidence="1">Uncharacterized protein</fullName>
    </submittedName>
</protein>
<sequence>AKKTQMYNSKDGTARWLTFRILTGPSANKYVRVQLENSWDMFDNVDTKGNAYWQKTVGPLHTSEGGSFWWRNNGVSYNPGTNDGPKKLRRIIFYNYKSSNRQDFWRFRQRVAKAMEASGHPSRMSVFSCGSGCNGNWVQVRFHHDSYTAQAETNGEPLQNYIAKYNEMYGDDAYEQDGGRMQESLMPDGMRVRHHEYLPELSSPWGSRGN</sequence>
<organism evidence="1">
    <name type="scientific">marine metagenome</name>
    <dbReference type="NCBI Taxonomy" id="408172"/>
    <lineage>
        <taxon>unclassified sequences</taxon>
        <taxon>metagenomes</taxon>
        <taxon>ecological metagenomes</taxon>
    </lineage>
</organism>
<dbReference type="EMBL" id="UINC01125307">
    <property type="protein sequence ID" value="SVD03047.1"/>
    <property type="molecule type" value="Genomic_DNA"/>
</dbReference>